<dbReference type="AlphaFoldDB" id="A0A090G7F7"/>
<dbReference type="Proteomes" id="UP000046122">
    <property type="component" value="Unassembled WGS sequence"/>
</dbReference>
<sequence>MFASSRDFRPVHETALCKAAAVAKYAPELAASVPCLLLPGFELVPPLASMTHLAFVDG</sequence>
<organism evidence="1 2">
    <name type="scientific">Mesorhizobium plurifarium</name>
    <dbReference type="NCBI Taxonomy" id="69974"/>
    <lineage>
        <taxon>Bacteria</taxon>
        <taxon>Pseudomonadati</taxon>
        <taxon>Pseudomonadota</taxon>
        <taxon>Alphaproteobacteria</taxon>
        <taxon>Hyphomicrobiales</taxon>
        <taxon>Phyllobacteriaceae</taxon>
        <taxon>Mesorhizobium</taxon>
    </lineage>
</organism>
<proteinExistence type="predicted"/>
<name>A0A090G7F7_MESPL</name>
<evidence type="ECO:0000313" key="2">
    <source>
        <dbReference type="Proteomes" id="UP000046122"/>
    </source>
</evidence>
<gene>
    <name evidence="1" type="ORF">MPL3365_30279</name>
</gene>
<protein>
    <submittedName>
        <fullName evidence="1">Uncharacterized protein</fullName>
    </submittedName>
</protein>
<evidence type="ECO:0000313" key="1">
    <source>
        <dbReference type="EMBL" id="CDX58731.1"/>
    </source>
</evidence>
<dbReference type="EMBL" id="CCNE01000023">
    <property type="protein sequence ID" value="CDX58731.1"/>
    <property type="molecule type" value="Genomic_DNA"/>
</dbReference>
<reference evidence="1 2" key="1">
    <citation type="submission" date="2014-08" db="EMBL/GenBank/DDBJ databases">
        <authorList>
            <person name="Moulin Lionel"/>
        </authorList>
    </citation>
    <scope>NUCLEOTIDE SEQUENCE [LARGE SCALE GENOMIC DNA]</scope>
</reference>
<accession>A0A090G7F7</accession>